<evidence type="ECO:0000256" key="4">
    <source>
        <dbReference type="ARBA" id="ARBA00022737"/>
    </source>
</evidence>
<keyword evidence="6 11" id="KW-0862">Zinc</keyword>
<gene>
    <name evidence="11 15" type="primary">dnaJ</name>
    <name evidence="15" type="ORF">JZY06_06325</name>
</gene>
<dbReference type="InterPro" id="IPR036869">
    <property type="entry name" value="J_dom_sf"/>
</dbReference>
<dbReference type="PROSITE" id="PS51188">
    <property type="entry name" value="ZF_CR"/>
    <property type="match status" value="1"/>
</dbReference>
<dbReference type="EMBL" id="JAFLEQ010000008">
    <property type="protein sequence ID" value="MBN9644231.1"/>
    <property type="molecule type" value="Genomic_DNA"/>
</dbReference>
<organism evidence="15 16">
    <name type="scientific">Corynebacterium mendelii</name>
    <dbReference type="NCBI Taxonomy" id="2765362"/>
    <lineage>
        <taxon>Bacteria</taxon>
        <taxon>Bacillati</taxon>
        <taxon>Actinomycetota</taxon>
        <taxon>Actinomycetes</taxon>
        <taxon>Mycobacteriales</taxon>
        <taxon>Corynebacteriaceae</taxon>
        <taxon>Corynebacterium</taxon>
    </lineage>
</organism>
<evidence type="ECO:0000256" key="12">
    <source>
        <dbReference type="PROSITE-ProRule" id="PRU00546"/>
    </source>
</evidence>
<dbReference type="GO" id="GO:0006260">
    <property type="term" value="P:DNA replication"/>
    <property type="evidence" value="ECO:0007669"/>
    <property type="project" value="UniProtKB-KW"/>
</dbReference>
<dbReference type="Gene3D" id="1.10.287.110">
    <property type="entry name" value="DnaJ domain"/>
    <property type="match status" value="1"/>
</dbReference>
<dbReference type="Gene3D" id="2.60.260.20">
    <property type="entry name" value="Urease metallochaperone UreE, N-terminal domain"/>
    <property type="match status" value="2"/>
</dbReference>
<dbReference type="GO" id="GO:0031072">
    <property type="term" value="F:heat shock protein binding"/>
    <property type="evidence" value="ECO:0007669"/>
    <property type="project" value="InterPro"/>
</dbReference>
<feature type="binding site" evidence="11">
    <location>
        <position position="185"/>
    </location>
    <ligand>
        <name>Zn(2+)</name>
        <dbReference type="ChEBI" id="CHEBI:29105"/>
        <label>2</label>
    </ligand>
</feature>
<dbReference type="InterPro" id="IPR008971">
    <property type="entry name" value="HSP40/DnaJ_pept-bd"/>
</dbReference>
<dbReference type="GO" id="GO:0042026">
    <property type="term" value="P:protein refolding"/>
    <property type="evidence" value="ECO:0007669"/>
    <property type="project" value="TreeGrafter"/>
</dbReference>
<comment type="domain">
    <text evidence="11">The J domain is necessary and sufficient to stimulate DnaK ATPase activity. Zinc center 1 plays an important role in the autonomous, DnaK-independent chaperone activity of DnaJ. Zinc center 2 is essential for interaction with DnaK and for DnaJ activity.</text>
</comment>
<feature type="binding site" evidence="11">
    <location>
        <position position="142"/>
    </location>
    <ligand>
        <name>Zn(2+)</name>
        <dbReference type="ChEBI" id="CHEBI:29105"/>
        <label>1</label>
    </ligand>
</feature>
<dbReference type="SUPFAM" id="SSF49493">
    <property type="entry name" value="HSP40/DnaJ peptide-binding domain"/>
    <property type="match status" value="2"/>
</dbReference>
<evidence type="ECO:0000256" key="3">
    <source>
        <dbReference type="ARBA" id="ARBA00022723"/>
    </source>
</evidence>
<dbReference type="CDD" id="cd10719">
    <property type="entry name" value="DnaJ_zf"/>
    <property type="match status" value="1"/>
</dbReference>
<dbReference type="GO" id="GO:0008270">
    <property type="term" value="F:zinc ion binding"/>
    <property type="evidence" value="ECO:0007669"/>
    <property type="project" value="UniProtKB-UniRule"/>
</dbReference>
<dbReference type="Proteomes" id="UP000664332">
    <property type="component" value="Unassembled WGS sequence"/>
</dbReference>
<feature type="domain" description="J" evidence="13">
    <location>
        <begin position="4"/>
        <end position="68"/>
    </location>
</feature>
<keyword evidence="7 11" id="KW-0346">Stress response</keyword>
<dbReference type="GO" id="GO:0005524">
    <property type="term" value="F:ATP binding"/>
    <property type="evidence" value="ECO:0007669"/>
    <property type="project" value="InterPro"/>
</dbReference>
<dbReference type="SMART" id="SM00271">
    <property type="entry name" value="DnaJ"/>
    <property type="match status" value="1"/>
</dbReference>
<comment type="similarity">
    <text evidence="9 11">Belongs to the DnaJ family.</text>
</comment>
<proteinExistence type="inferred from homology"/>
<dbReference type="FunFam" id="2.10.230.10:FF:000002">
    <property type="entry name" value="Molecular chaperone DnaJ"/>
    <property type="match status" value="1"/>
</dbReference>
<name>A0A939E0J6_9CORY</name>
<dbReference type="NCBIfam" id="NF010871">
    <property type="entry name" value="PRK14278.1"/>
    <property type="match status" value="1"/>
</dbReference>
<dbReference type="SUPFAM" id="SSF46565">
    <property type="entry name" value="Chaperone J-domain"/>
    <property type="match status" value="1"/>
</dbReference>
<dbReference type="InterPro" id="IPR036410">
    <property type="entry name" value="HSP_DnaJ_Cys-rich_dom_sf"/>
</dbReference>
<comment type="cofactor">
    <cofactor evidence="11">
        <name>Zn(2+)</name>
        <dbReference type="ChEBI" id="CHEBI:29105"/>
    </cofactor>
    <text evidence="11">Binds 2 Zn(2+) ions per monomer.</text>
</comment>
<sequence length="379" mass="40452">MARDYYGILGVDKNATDAEIKKAYRKLARTYHPDVNPSEEAAEKFREISVAQEILLDPTKRRIVDAGGDPMEQRGGGGAPGGFGGFGGFGDIFDAFFGGGGAQGPIPRRRPGEDALVHTSITLQQAYTGVTQEMTVDTAVLCPDCTGSGSKSGKKPTTCTVCQGQGHVQKMQRSFIGNVVSVGVCDNCEGTGEIIPDPCTACSGDGRVRSRKDLTVRIPRGIHSGMRIQLESQGEVGPGGGPAGDLYVQVEVQQDPVLVRDGDDLHCRLKVPMVDAALGCETTVDGPDGQPVTITITPGQQPGASIRVEGAGMPKPREGFGDLVANLDVVVPTDLDDKSRKLLGQLKHHRSHHDKVSVLSANDESEGLFSRMRRRFFRQ</sequence>
<reference evidence="15" key="1">
    <citation type="submission" date="2021-03" db="EMBL/GenBank/DDBJ databases">
        <authorList>
            <person name="Sun Q."/>
        </authorList>
    </citation>
    <scope>NUCLEOTIDE SEQUENCE</scope>
    <source>
        <strain evidence="15">CCM 8862</strain>
    </source>
</reference>
<evidence type="ECO:0000259" key="13">
    <source>
        <dbReference type="PROSITE" id="PS50076"/>
    </source>
</evidence>
<comment type="function">
    <text evidence="11">Participates actively in the response to hyperosmotic and heat shock by preventing the aggregation of stress-denatured proteins and by disaggregating proteins, also in an autonomous, DnaK-independent fashion. Unfolded proteins bind initially to DnaJ; upon interaction with the DnaJ-bound protein, DnaK hydrolyzes its bound ATP, resulting in the formation of a stable complex. GrpE releases ADP from DnaK; ATP binding to DnaK triggers the release of the substrate protein, thus completing the reaction cycle. Several rounds of ATP-dependent interactions between DnaJ, DnaK and GrpE are required for fully efficient folding. Also involved, together with DnaK and GrpE, in the DNA replication of plasmids through activation of initiation proteins.</text>
</comment>
<feature type="repeat" description="CXXCXGXG motif" evidence="11">
    <location>
        <begin position="185"/>
        <end position="192"/>
    </location>
</feature>
<evidence type="ECO:0000256" key="10">
    <source>
        <dbReference type="ARBA" id="ARBA00067609"/>
    </source>
</evidence>
<evidence type="ECO:0000256" key="11">
    <source>
        <dbReference type="HAMAP-Rule" id="MF_01152"/>
    </source>
</evidence>
<dbReference type="RefSeq" id="WP_207278770.1">
    <property type="nucleotide sequence ID" value="NZ_JAFLEQ010000008.1"/>
</dbReference>
<keyword evidence="1 11" id="KW-0963">Cytoplasm</keyword>
<comment type="subunit">
    <text evidence="11">Homodimer.</text>
</comment>
<feature type="binding site" evidence="11">
    <location>
        <position position="202"/>
    </location>
    <ligand>
        <name>Zn(2+)</name>
        <dbReference type="ChEBI" id="CHEBI:29105"/>
        <label>1</label>
    </ligand>
</feature>
<evidence type="ECO:0000256" key="5">
    <source>
        <dbReference type="ARBA" id="ARBA00022771"/>
    </source>
</evidence>
<feature type="binding site" evidence="11">
    <location>
        <position position="145"/>
    </location>
    <ligand>
        <name>Zn(2+)</name>
        <dbReference type="ChEBI" id="CHEBI:29105"/>
        <label>1</label>
    </ligand>
</feature>
<comment type="subcellular location">
    <subcellularLocation>
        <location evidence="11">Cytoplasm</location>
    </subcellularLocation>
</comment>
<dbReference type="InterPro" id="IPR001305">
    <property type="entry name" value="HSP_DnaJ_Cys-rich_dom"/>
</dbReference>
<evidence type="ECO:0000256" key="7">
    <source>
        <dbReference type="ARBA" id="ARBA00023016"/>
    </source>
</evidence>
<keyword evidence="8 11" id="KW-0143">Chaperone</keyword>
<dbReference type="InterPro" id="IPR001623">
    <property type="entry name" value="DnaJ_domain"/>
</dbReference>
<dbReference type="PROSITE" id="PS50076">
    <property type="entry name" value="DNAJ_2"/>
    <property type="match status" value="1"/>
</dbReference>
<evidence type="ECO:0000256" key="1">
    <source>
        <dbReference type="ARBA" id="ARBA00022490"/>
    </source>
</evidence>
<evidence type="ECO:0000256" key="9">
    <source>
        <dbReference type="ARBA" id="ARBA00061004"/>
    </source>
</evidence>
<dbReference type="PANTHER" id="PTHR43096">
    <property type="entry name" value="DNAJ HOMOLOG 1, MITOCHONDRIAL-RELATED"/>
    <property type="match status" value="1"/>
</dbReference>
<feature type="binding site" evidence="11">
    <location>
        <position position="162"/>
    </location>
    <ligand>
        <name>Zn(2+)</name>
        <dbReference type="ChEBI" id="CHEBI:29105"/>
        <label>2</label>
    </ligand>
</feature>
<dbReference type="AlphaFoldDB" id="A0A939E0J6"/>
<keyword evidence="2 11" id="KW-0235">DNA replication</keyword>
<dbReference type="GO" id="GO:0009408">
    <property type="term" value="P:response to heat"/>
    <property type="evidence" value="ECO:0007669"/>
    <property type="project" value="InterPro"/>
</dbReference>
<dbReference type="GO" id="GO:0005737">
    <property type="term" value="C:cytoplasm"/>
    <property type="evidence" value="ECO:0007669"/>
    <property type="project" value="UniProtKB-SubCell"/>
</dbReference>
<evidence type="ECO:0000256" key="6">
    <source>
        <dbReference type="ARBA" id="ARBA00022833"/>
    </source>
</evidence>
<dbReference type="PRINTS" id="PR00625">
    <property type="entry name" value="JDOMAIN"/>
</dbReference>
<feature type="repeat" description="CXXCXGXG motif" evidence="11">
    <location>
        <begin position="199"/>
        <end position="206"/>
    </location>
</feature>
<dbReference type="GO" id="GO:0051082">
    <property type="term" value="F:unfolded protein binding"/>
    <property type="evidence" value="ECO:0007669"/>
    <property type="project" value="UniProtKB-UniRule"/>
</dbReference>
<feature type="domain" description="CR-type" evidence="14">
    <location>
        <begin position="129"/>
        <end position="211"/>
    </location>
</feature>
<dbReference type="InterPro" id="IPR002939">
    <property type="entry name" value="DnaJ_C"/>
</dbReference>
<dbReference type="SUPFAM" id="SSF57938">
    <property type="entry name" value="DnaJ/Hsp40 cysteine-rich domain"/>
    <property type="match status" value="1"/>
</dbReference>
<dbReference type="NCBIfam" id="NF008035">
    <property type="entry name" value="PRK10767.1"/>
    <property type="match status" value="1"/>
</dbReference>
<dbReference type="CDD" id="cd06257">
    <property type="entry name" value="DnaJ"/>
    <property type="match status" value="1"/>
</dbReference>
<feature type="repeat" description="CXXCXGXG motif" evidence="11">
    <location>
        <begin position="159"/>
        <end position="166"/>
    </location>
</feature>
<comment type="caution">
    <text evidence="15">The sequence shown here is derived from an EMBL/GenBank/DDBJ whole genome shotgun (WGS) entry which is preliminary data.</text>
</comment>
<evidence type="ECO:0000259" key="14">
    <source>
        <dbReference type="PROSITE" id="PS51188"/>
    </source>
</evidence>
<evidence type="ECO:0000256" key="8">
    <source>
        <dbReference type="ARBA" id="ARBA00023186"/>
    </source>
</evidence>
<dbReference type="Pfam" id="PF00226">
    <property type="entry name" value="DnaJ"/>
    <property type="match status" value="1"/>
</dbReference>
<feature type="repeat" description="CXXCXGXG motif" evidence="11">
    <location>
        <begin position="142"/>
        <end position="149"/>
    </location>
</feature>
<dbReference type="PANTHER" id="PTHR43096:SF48">
    <property type="entry name" value="CHAPERONE PROTEIN DNAJ"/>
    <property type="match status" value="1"/>
</dbReference>
<protein>
    <recommendedName>
        <fullName evidence="10 11">Chaperone protein DnaJ</fullName>
    </recommendedName>
</protein>
<feature type="binding site" evidence="11">
    <location>
        <position position="199"/>
    </location>
    <ligand>
        <name>Zn(2+)</name>
        <dbReference type="ChEBI" id="CHEBI:29105"/>
        <label>1</label>
    </ligand>
</feature>
<dbReference type="Pfam" id="PF01556">
    <property type="entry name" value="DnaJ_C"/>
    <property type="match status" value="1"/>
</dbReference>
<dbReference type="Gene3D" id="2.10.230.10">
    <property type="entry name" value="Heat shock protein DnaJ, cysteine-rich domain"/>
    <property type="match status" value="1"/>
</dbReference>
<keyword evidence="3 11" id="KW-0479">Metal-binding</keyword>
<keyword evidence="5 11" id="KW-0863">Zinc-finger</keyword>
<feature type="binding site" evidence="11">
    <location>
        <position position="159"/>
    </location>
    <ligand>
        <name>Zn(2+)</name>
        <dbReference type="ChEBI" id="CHEBI:29105"/>
        <label>2</label>
    </ligand>
</feature>
<keyword evidence="16" id="KW-1185">Reference proteome</keyword>
<evidence type="ECO:0000256" key="2">
    <source>
        <dbReference type="ARBA" id="ARBA00022705"/>
    </source>
</evidence>
<feature type="zinc finger region" description="CR-type" evidence="12">
    <location>
        <begin position="129"/>
        <end position="211"/>
    </location>
</feature>
<dbReference type="HAMAP" id="MF_01152">
    <property type="entry name" value="DnaJ"/>
    <property type="match status" value="1"/>
</dbReference>
<evidence type="ECO:0000313" key="15">
    <source>
        <dbReference type="EMBL" id="MBN9644231.1"/>
    </source>
</evidence>
<evidence type="ECO:0000313" key="16">
    <source>
        <dbReference type="Proteomes" id="UP000664332"/>
    </source>
</evidence>
<dbReference type="CDD" id="cd10747">
    <property type="entry name" value="DnaJ_C"/>
    <property type="match status" value="1"/>
</dbReference>
<accession>A0A939E0J6</accession>
<dbReference type="InterPro" id="IPR012724">
    <property type="entry name" value="DnaJ"/>
</dbReference>
<feature type="binding site" evidence="11">
    <location>
        <position position="188"/>
    </location>
    <ligand>
        <name>Zn(2+)</name>
        <dbReference type="ChEBI" id="CHEBI:29105"/>
        <label>2</label>
    </ligand>
</feature>
<dbReference type="Pfam" id="PF00684">
    <property type="entry name" value="DnaJ_CXXCXGXG"/>
    <property type="match status" value="1"/>
</dbReference>
<keyword evidence="4 11" id="KW-0677">Repeat</keyword>
<dbReference type="FunFam" id="2.60.260.20:FF:000013">
    <property type="entry name" value="DnaJ subfamily B member 11"/>
    <property type="match status" value="1"/>
</dbReference>